<dbReference type="Proteomes" id="UP000219453">
    <property type="component" value="Unassembled WGS sequence"/>
</dbReference>
<evidence type="ECO:0008006" key="4">
    <source>
        <dbReference type="Google" id="ProtNLM"/>
    </source>
</evidence>
<dbReference type="EMBL" id="OBEJ01000001">
    <property type="protein sequence ID" value="SNZ04611.1"/>
    <property type="molecule type" value="Genomic_DNA"/>
</dbReference>
<keyword evidence="3" id="KW-1185">Reference proteome</keyword>
<dbReference type="Gene3D" id="3.40.390.10">
    <property type="entry name" value="Collagenase (Catalytic Domain)"/>
    <property type="match status" value="1"/>
</dbReference>
<evidence type="ECO:0000256" key="1">
    <source>
        <dbReference type="SAM" id="MobiDB-lite"/>
    </source>
</evidence>
<feature type="region of interest" description="Disordered" evidence="1">
    <location>
        <begin position="1"/>
        <end position="21"/>
    </location>
</feature>
<evidence type="ECO:0000313" key="2">
    <source>
        <dbReference type="EMBL" id="SNZ04611.1"/>
    </source>
</evidence>
<accession>A0A285NAB4</accession>
<dbReference type="GO" id="GO:0008237">
    <property type="term" value="F:metallopeptidase activity"/>
    <property type="evidence" value="ECO:0007669"/>
    <property type="project" value="InterPro"/>
</dbReference>
<dbReference type="SUPFAM" id="SSF55486">
    <property type="entry name" value="Metalloproteases ('zincins'), catalytic domain"/>
    <property type="match status" value="1"/>
</dbReference>
<reference evidence="2 3" key="1">
    <citation type="submission" date="2017-09" db="EMBL/GenBank/DDBJ databases">
        <authorList>
            <person name="Ehlers B."/>
            <person name="Leendertz F.H."/>
        </authorList>
    </citation>
    <scope>NUCLEOTIDE SEQUENCE [LARGE SCALE GENOMIC DNA]</scope>
    <source>
        <strain evidence="2 3">DSM 27208</strain>
    </source>
</reference>
<proteinExistence type="predicted"/>
<dbReference type="AlphaFoldDB" id="A0A285NAB4"/>
<dbReference type="InterPro" id="IPR024079">
    <property type="entry name" value="MetalloPept_cat_dom_sf"/>
</dbReference>
<name>A0A285NAB4_NATPI</name>
<sequence length="296" mass="32382">MTEGSRIEEVGGSGHPWDGEPITLGIAYEDGLERSNFPELTEAAATFWEGNDDEYLDYQVEYVLDADAAEPDVLVTLVSEITTCERSSEEYQVVGCAPLITGNAPDTATVQILSGYSDELTRTTITHELGHTLGLGHDDEPARIMSGDPADRIPNYETRRASHDAYLSGLRSFNTGNEKYQDGSDALENERWAEASEAFTDAADAYRAAENSFESARANAAEIGVEDAVTICDAAEAKSVDFRKSSTAWSDAATARREGNYLEYQNRSDDARDHYDASQEHEIRNSDKLAVALGLQ</sequence>
<gene>
    <name evidence="2" type="ORF">SAMN06269185_0619</name>
</gene>
<evidence type="ECO:0000313" key="3">
    <source>
        <dbReference type="Proteomes" id="UP000219453"/>
    </source>
</evidence>
<protein>
    <recommendedName>
        <fullName evidence="4">Matrixin</fullName>
    </recommendedName>
</protein>
<organism evidence="2 3">
    <name type="scientific">Natronoarchaeum philippinense</name>
    <dbReference type="NCBI Taxonomy" id="558529"/>
    <lineage>
        <taxon>Archaea</taxon>
        <taxon>Methanobacteriati</taxon>
        <taxon>Methanobacteriota</taxon>
        <taxon>Stenosarchaea group</taxon>
        <taxon>Halobacteria</taxon>
        <taxon>Halobacteriales</taxon>
        <taxon>Natronoarchaeaceae</taxon>
    </lineage>
</organism>